<evidence type="ECO:0000313" key="10">
    <source>
        <dbReference type="Proteomes" id="UP000479190"/>
    </source>
</evidence>
<dbReference type="PANTHER" id="PTHR37984:SF5">
    <property type="entry name" value="PROTEIN NYNRIN-LIKE"/>
    <property type="match status" value="1"/>
</dbReference>
<evidence type="ECO:0000256" key="3">
    <source>
        <dbReference type="ARBA" id="ARBA00022722"/>
    </source>
</evidence>
<gene>
    <name evidence="9" type="ORF">TBRA_LOCUS15181</name>
</gene>
<feature type="domain" description="Reverse transcriptase/retrotransposon-derived protein RNase H-like" evidence="8">
    <location>
        <begin position="209"/>
        <end position="307"/>
    </location>
</feature>
<keyword evidence="5" id="KW-0695">RNA-directed DNA polymerase</keyword>
<dbReference type="FunFam" id="3.30.70.270:FF:000020">
    <property type="entry name" value="Transposon Tf2-6 polyprotein-like Protein"/>
    <property type="match status" value="1"/>
</dbReference>
<dbReference type="FunFam" id="3.10.20.370:FF:000001">
    <property type="entry name" value="Retrovirus-related Pol polyprotein from transposon 17.6-like protein"/>
    <property type="match status" value="1"/>
</dbReference>
<feature type="region of interest" description="Disordered" evidence="7">
    <location>
        <begin position="53"/>
        <end position="97"/>
    </location>
</feature>
<feature type="region of interest" description="Disordered" evidence="7">
    <location>
        <begin position="1"/>
        <end position="20"/>
    </location>
</feature>
<keyword evidence="4" id="KW-0378">Hydrolase</keyword>
<evidence type="ECO:0000256" key="5">
    <source>
        <dbReference type="ARBA" id="ARBA00022918"/>
    </source>
</evidence>
<evidence type="ECO:0000256" key="4">
    <source>
        <dbReference type="ARBA" id="ARBA00022759"/>
    </source>
</evidence>
<dbReference type="PANTHER" id="PTHR37984">
    <property type="entry name" value="PROTEIN CBG26694"/>
    <property type="match status" value="1"/>
</dbReference>
<dbReference type="EMBL" id="CADCXV010001336">
    <property type="protein sequence ID" value="CAB0043593.1"/>
    <property type="molecule type" value="Genomic_DNA"/>
</dbReference>
<dbReference type="OrthoDB" id="430238at2759"/>
<reference evidence="9 10" key="1">
    <citation type="submission" date="2020-02" db="EMBL/GenBank/DDBJ databases">
        <authorList>
            <person name="Ferguson B K."/>
        </authorList>
    </citation>
    <scope>NUCLEOTIDE SEQUENCE [LARGE SCALE GENOMIC DNA]</scope>
</reference>
<feature type="compositionally biased region" description="Basic and acidic residues" evidence="7">
    <location>
        <begin position="84"/>
        <end position="93"/>
    </location>
</feature>
<evidence type="ECO:0000256" key="6">
    <source>
        <dbReference type="ARBA" id="ARBA00023268"/>
    </source>
</evidence>
<dbReference type="EC" id="2.7.7.49" evidence="1"/>
<dbReference type="GO" id="GO:0003964">
    <property type="term" value="F:RNA-directed DNA polymerase activity"/>
    <property type="evidence" value="ECO:0007669"/>
    <property type="project" value="UniProtKB-KW"/>
</dbReference>
<name>A0A6H5IZ42_9HYME</name>
<evidence type="ECO:0000256" key="2">
    <source>
        <dbReference type="ARBA" id="ARBA00022695"/>
    </source>
</evidence>
<dbReference type="InterPro" id="IPR050951">
    <property type="entry name" value="Retrovirus_Pol_polyprotein"/>
</dbReference>
<dbReference type="SUPFAM" id="SSF56672">
    <property type="entry name" value="DNA/RNA polymerases"/>
    <property type="match status" value="1"/>
</dbReference>
<dbReference type="Gene3D" id="3.30.70.270">
    <property type="match status" value="2"/>
</dbReference>
<dbReference type="CDD" id="cd09274">
    <property type="entry name" value="RNase_HI_RT_Ty3"/>
    <property type="match status" value="1"/>
</dbReference>
<keyword evidence="2" id="KW-0548">Nucleotidyltransferase</keyword>
<keyword evidence="3" id="KW-0540">Nuclease</keyword>
<protein>
    <recommendedName>
        <fullName evidence="1">RNA-directed DNA polymerase</fullName>
        <ecNumber evidence="1">2.7.7.49</ecNumber>
    </recommendedName>
</protein>
<accession>A0A6H5IZ42</accession>
<dbReference type="InterPro" id="IPR043128">
    <property type="entry name" value="Rev_trsase/Diguanyl_cyclase"/>
</dbReference>
<proteinExistence type="predicted"/>
<dbReference type="AlphaFoldDB" id="A0A6H5IZ42"/>
<evidence type="ECO:0000259" key="8">
    <source>
        <dbReference type="Pfam" id="PF17919"/>
    </source>
</evidence>
<dbReference type="InterPro" id="IPR041577">
    <property type="entry name" value="RT_RNaseH_2"/>
</dbReference>
<organism evidence="9 10">
    <name type="scientific">Trichogramma brassicae</name>
    <dbReference type="NCBI Taxonomy" id="86971"/>
    <lineage>
        <taxon>Eukaryota</taxon>
        <taxon>Metazoa</taxon>
        <taxon>Ecdysozoa</taxon>
        <taxon>Arthropoda</taxon>
        <taxon>Hexapoda</taxon>
        <taxon>Insecta</taxon>
        <taxon>Pterygota</taxon>
        <taxon>Neoptera</taxon>
        <taxon>Endopterygota</taxon>
        <taxon>Hymenoptera</taxon>
        <taxon>Apocrita</taxon>
        <taxon>Proctotrupomorpha</taxon>
        <taxon>Chalcidoidea</taxon>
        <taxon>Trichogrammatidae</taxon>
        <taxon>Trichogramma</taxon>
    </lineage>
</organism>
<keyword evidence="4" id="KW-0255">Endonuclease</keyword>
<evidence type="ECO:0000256" key="7">
    <source>
        <dbReference type="SAM" id="MobiDB-lite"/>
    </source>
</evidence>
<dbReference type="Gene3D" id="3.10.20.370">
    <property type="match status" value="1"/>
</dbReference>
<keyword evidence="2" id="KW-0808">Transferase</keyword>
<evidence type="ECO:0000313" key="9">
    <source>
        <dbReference type="EMBL" id="CAB0043593.1"/>
    </source>
</evidence>
<keyword evidence="6" id="KW-0511">Multifunctional enzyme</keyword>
<dbReference type="Proteomes" id="UP000479190">
    <property type="component" value="Unassembled WGS sequence"/>
</dbReference>
<evidence type="ECO:0000256" key="1">
    <source>
        <dbReference type="ARBA" id="ARBA00012493"/>
    </source>
</evidence>
<sequence length="337" mass="37834">MPETAWDEPEAREKPSSAKLASLLEPIDDIARMIEKLLDQKLQGLTTAITAAASAAGNRTSNKKRTTSPKNKANADRTMSTRKPASDKNKNREAGPQAQVACWGTFTEHLEKLELVLKRIADANLTINREKSFFCQASVKFLGVIVDREGIRPDPYKTAPMVNFPAPKTLKKLRRFLGMASWDRKFLKNFATIAEPLTRLTRKGEKFTWAEDQQNSFEKIRSMLATAPVLNQPSFEHEFVIQTDASDTGLGAVLTQIIDDTECVLCFASRTMNAAERNYSVTERECLAVLWVVQKFRLYVEGYHFKVISDHSSLKWLHNLKKPDGQASSLGLRASTI</sequence>
<dbReference type="Pfam" id="PF17919">
    <property type="entry name" value="RT_RNaseH_2"/>
    <property type="match status" value="1"/>
</dbReference>
<dbReference type="InterPro" id="IPR043502">
    <property type="entry name" value="DNA/RNA_pol_sf"/>
</dbReference>
<keyword evidence="10" id="KW-1185">Reference proteome</keyword>
<dbReference type="GO" id="GO:0004519">
    <property type="term" value="F:endonuclease activity"/>
    <property type="evidence" value="ECO:0007669"/>
    <property type="project" value="UniProtKB-KW"/>
</dbReference>